<dbReference type="InterPro" id="IPR040896">
    <property type="entry name" value="RPN5_C"/>
</dbReference>
<dbReference type="Pfam" id="PF01399">
    <property type="entry name" value="PCI"/>
    <property type="match status" value="1"/>
</dbReference>
<proteinExistence type="inferred from homology"/>
<dbReference type="Proteomes" id="UP000054408">
    <property type="component" value="Unassembled WGS sequence"/>
</dbReference>
<dbReference type="PANTHER" id="PTHR10855:SF1">
    <property type="entry name" value="26S PROTEASOME NON-ATPASE REGULATORY SUBUNIT 12"/>
    <property type="match status" value="1"/>
</dbReference>
<accession>A0A0L0DLH8</accession>
<keyword evidence="3" id="KW-0175">Coiled coil</keyword>
<evidence type="ECO:0000259" key="4">
    <source>
        <dbReference type="PROSITE" id="PS50250"/>
    </source>
</evidence>
<evidence type="ECO:0000256" key="3">
    <source>
        <dbReference type="SAM" id="Coils"/>
    </source>
</evidence>
<dbReference type="Pfam" id="PF18098">
    <property type="entry name" value="RPN5_C"/>
    <property type="match status" value="1"/>
</dbReference>
<feature type="domain" description="PCI" evidence="4">
    <location>
        <begin position="230"/>
        <end position="407"/>
    </location>
</feature>
<dbReference type="SUPFAM" id="SSF46785">
    <property type="entry name" value="Winged helix' DNA-binding domain"/>
    <property type="match status" value="1"/>
</dbReference>
<gene>
    <name evidence="5" type="ORF">AMSG_09235</name>
</gene>
<dbReference type="InterPro" id="IPR036390">
    <property type="entry name" value="WH_DNA-bd_sf"/>
</dbReference>
<keyword evidence="6" id="KW-1185">Reference proteome</keyword>
<evidence type="ECO:0000256" key="1">
    <source>
        <dbReference type="ARBA" id="ARBA00006397"/>
    </source>
</evidence>
<dbReference type="Pfam" id="PF22241">
    <property type="entry name" value="PSMD12-CSN4_N"/>
    <property type="match status" value="1"/>
</dbReference>
<dbReference type="InterPro" id="IPR000717">
    <property type="entry name" value="PCI_dom"/>
</dbReference>
<dbReference type="Gene3D" id="1.10.10.10">
    <property type="entry name" value="Winged helix-like DNA-binding domain superfamily/Winged helix DNA-binding domain"/>
    <property type="match status" value="1"/>
</dbReference>
<dbReference type="SMART" id="SM00088">
    <property type="entry name" value="PINT"/>
    <property type="match status" value="1"/>
</dbReference>
<dbReference type="GO" id="GO:0005737">
    <property type="term" value="C:cytoplasm"/>
    <property type="evidence" value="ECO:0007669"/>
    <property type="project" value="TreeGrafter"/>
</dbReference>
<dbReference type="GO" id="GO:0005634">
    <property type="term" value="C:nucleus"/>
    <property type="evidence" value="ECO:0007669"/>
    <property type="project" value="UniProtKB-ARBA"/>
</dbReference>
<dbReference type="PANTHER" id="PTHR10855">
    <property type="entry name" value="26S PROTEASOME NON-ATPASE REGULATORY SUBUNIT 12/COP9 SIGNALOSOME COMPLEX SUBUNIT 4"/>
    <property type="match status" value="1"/>
</dbReference>
<dbReference type="STRING" id="461836.A0A0L0DLH8"/>
<dbReference type="InterPro" id="IPR036388">
    <property type="entry name" value="WH-like_DNA-bd_sf"/>
</dbReference>
<dbReference type="GO" id="GO:0008541">
    <property type="term" value="C:proteasome regulatory particle, lid subcomplex"/>
    <property type="evidence" value="ECO:0007669"/>
    <property type="project" value="TreeGrafter"/>
</dbReference>
<name>A0A0L0DLH8_THETB</name>
<dbReference type="InterPro" id="IPR054559">
    <property type="entry name" value="PSMD12-CSN4-like_N"/>
</dbReference>
<feature type="coiled-coil region" evidence="3">
    <location>
        <begin position="133"/>
        <end position="163"/>
    </location>
</feature>
<sequence length="444" mass="49427">MASSAASTSTVVDVSPNITAAREQAKAGDVAGAVDALLLLERQRRRAEDEAAVKEVVVAVVQVCFEAGDWKLLASSVVLLAKRRSQFPQAIVKMVNEVVGYLDHDSVPSEASAMLLDTLLVVCEGKIFVEVQRARLTRRRALAKEAAGELKEAAKELQDVQIETLGSMEKEEKLDFILEQMRLCLGAGDWLRVLIISRKIHRKVFARNAFQPQKLKFHELLIEYHQHEGNFLHVARSLLAMYNTPSVLDSADAAWKAVLARAAVFIVLAKQAPDQQDLLHRIKKEKRLAEVGDVYDLVNLFTTTQIMDWPQVESQFGAALRELPGGLFSDSEDGAARFEHLRSRVIEHNIRIIANYYSRIALPRLAALLSLNVADAESRLCDMVVDGAIYAKVDRLASVVSFVKPATSDEILNEWASDVGKLLSIVEKCNHNLQKENMMHKIDQ</sequence>
<dbReference type="OMA" id="CKIDRIK"/>
<keyword evidence="2 5" id="KW-0647">Proteasome</keyword>
<dbReference type="RefSeq" id="XP_013754630.1">
    <property type="nucleotide sequence ID" value="XM_013899176.1"/>
</dbReference>
<reference evidence="5 6" key="1">
    <citation type="submission" date="2010-05" db="EMBL/GenBank/DDBJ databases">
        <title>The Genome Sequence of Thecamonas trahens ATCC 50062.</title>
        <authorList>
            <consortium name="The Broad Institute Genome Sequencing Platform"/>
            <person name="Russ C."/>
            <person name="Cuomo C."/>
            <person name="Shea T."/>
            <person name="Young S.K."/>
            <person name="Zeng Q."/>
            <person name="Koehrsen M."/>
            <person name="Haas B."/>
            <person name="Borodovsky M."/>
            <person name="Guigo R."/>
            <person name="Alvarado L."/>
            <person name="Berlin A."/>
            <person name="Bochicchio J."/>
            <person name="Borenstein D."/>
            <person name="Chapman S."/>
            <person name="Chen Z."/>
            <person name="Freedman E."/>
            <person name="Gellesch M."/>
            <person name="Goldberg J."/>
            <person name="Griggs A."/>
            <person name="Gujja S."/>
            <person name="Heilman E."/>
            <person name="Heiman D."/>
            <person name="Hepburn T."/>
            <person name="Howarth C."/>
            <person name="Jen D."/>
            <person name="Larson L."/>
            <person name="Mehta T."/>
            <person name="Park D."/>
            <person name="Pearson M."/>
            <person name="Roberts A."/>
            <person name="Saif S."/>
            <person name="Shenoy N."/>
            <person name="Sisk P."/>
            <person name="Stolte C."/>
            <person name="Sykes S."/>
            <person name="Thomson T."/>
            <person name="Walk T."/>
            <person name="White J."/>
            <person name="Yandava C."/>
            <person name="Burger G."/>
            <person name="Gray M.W."/>
            <person name="Holland P.W.H."/>
            <person name="King N."/>
            <person name="Lang F.B.F."/>
            <person name="Roger A.J."/>
            <person name="Ruiz-Trillo I."/>
            <person name="Lander E."/>
            <person name="Nusbaum C."/>
        </authorList>
    </citation>
    <scope>NUCLEOTIDE SEQUENCE [LARGE SCALE GENOMIC DNA]</scope>
    <source>
        <strain evidence="5 6">ATCC 50062</strain>
    </source>
</reference>
<protein>
    <submittedName>
        <fullName evidence="5">Proteasome 26S subunit</fullName>
    </submittedName>
</protein>
<comment type="similarity">
    <text evidence="1">Belongs to the proteasome subunit p55 family.</text>
</comment>
<organism evidence="5 6">
    <name type="scientific">Thecamonas trahens ATCC 50062</name>
    <dbReference type="NCBI Taxonomy" id="461836"/>
    <lineage>
        <taxon>Eukaryota</taxon>
        <taxon>Apusozoa</taxon>
        <taxon>Apusomonadida</taxon>
        <taxon>Apusomonadidae</taxon>
        <taxon>Thecamonas</taxon>
    </lineage>
</organism>
<dbReference type="AlphaFoldDB" id="A0A0L0DLH8"/>
<dbReference type="EMBL" id="GL349479">
    <property type="protein sequence ID" value="KNC53157.1"/>
    <property type="molecule type" value="Genomic_DNA"/>
</dbReference>
<dbReference type="PROSITE" id="PS50250">
    <property type="entry name" value="PCI"/>
    <property type="match status" value="1"/>
</dbReference>
<dbReference type="FunFam" id="1.10.10.10:FF:000070">
    <property type="entry name" value="26S proteasome non-ATPase regulatory subunit 12"/>
    <property type="match status" value="1"/>
</dbReference>
<dbReference type="InterPro" id="IPR040134">
    <property type="entry name" value="PSMD12/CSN4"/>
</dbReference>
<evidence type="ECO:0000313" key="6">
    <source>
        <dbReference type="Proteomes" id="UP000054408"/>
    </source>
</evidence>
<dbReference type="eggNOG" id="KOG1498">
    <property type="taxonomic scope" value="Eukaryota"/>
</dbReference>
<evidence type="ECO:0000313" key="5">
    <source>
        <dbReference type="EMBL" id="KNC53157.1"/>
    </source>
</evidence>
<evidence type="ECO:0000256" key="2">
    <source>
        <dbReference type="ARBA" id="ARBA00022942"/>
    </source>
</evidence>
<dbReference type="OrthoDB" id="268763at2759"/>
<dbReference type="GeneID" id="25567737"/>